<evidence type="ECO:0000313" key="2">
    <source>
        <dbReference type="EMBL" id="CAG5099612.1"/>
    </source>
</evidence>
<keyword evidence="1" id="KW-0812">Transmembrane</keyword>
<organism evidence="2 3">
    <name type="scientific">Oikopleura dioica</name>
    <name type="common">Tunicate</name>
    <dbReference type="NCBI Taxonomy" id="34765"/>
    <lineage>
        <taxon>Eukaryota</taxon>
        <taxon>Metazoa</taxon>
        <taxon>Chordata</taxon>
        <taxon>Tunicata</taxon>
        <taxon>Appendicularia</taxon>
        <taxon>Copelata</taxon>
        <taxon>Oikopleuridae</taxon>
        <taxon>Oikopleura</taxon>
    </lineage>
</organism>
<dbReference type="EMBL" id="OU015569">
    <property type="protein sequence ID" value="CAG5099612.1"/>
    <property type="molecule type" value="Genomic_DNA"/>
</dbReference>
<keyword evidence="3" id="KW-1185">Reference proteome</keyword>
<keyword evidence="1" id="KW-1133">Transmembrane helix</keyword>
<feature type="transmembrane region" description="Helical" evidence="1">
    <location>
        <begin position="39"/>
        <end position="61"/>
    </location>
</feature>
<sequence length="99" mass="11188">MNRLAAPVRRLAVRPVQQNISARTLLTKPVTKVAPRRSLGALLVLFPMFFVSADMFAMLLWGELSCMWIQQYINGIYAVWLLAFAIMEASVCCCVLFHP</sequence>
<protein>
    <submittedName>
        <fullName evidence="2">Oidioi.mRNA.OKI2018_I69.XSR.g16600.t1.cds</fullName>
    </submittedName>
</protein>
<proteinExistence type="predicted"/>
<evidence type="ECO:0000256" key="1">
    <source>
        <dbReference type="SAM" id="Phobius"/>
    </source>
</evidence>
<dbReference type="Proteomes" id="UP001158576">
    <property type="component" value="Chromosome XSR"/>
</dbReference>
<gene>
    <name evidence="2" type="ORF">OKIOD_LOCUS8158</name>
</gene>
<name>A0ABN7SGM6_OIKDI</name>
<feature type="transmembrane region" description="Helical" evidence="1">
    <location>
        <begin position="73"/>
        <end position="97"/>
    </location>
</feature>
<evidence type="ECO:0000313" key="3">
    <source>
        <dbReference type="Proteomes" id="UP001158576"/>
    </source>
</evidence>
<reference evidence="2 3" key="1">
    <citation type="submission" date="2021-04" db="EMBL/GenBank/DDBJ databases">
        <authorList>
            <person name="Bliznina A."/>
        </authorList>
    </citation>
    <scope>NUCLEOTIDE SEQUENCE [LARGE SCALE GENOMIC DNA]</scope>
</reference>
<keyword evidence="1" id="KW-0472">Membrane</keyword>
<accession>A0ABN7SGM6</accession>